<dbReference type="AlphaFoldDB" id="A0A848D2A0"/>
<sequence>MTENTRLLKPDELREIAERERKATPGPWNAIGNPYGFLVSTLNGMTICEKDEATSIDFCNAEFIAASRTDIPRLLTHIEALQAQLSSLCPIGDLGVITSLQTEKTHMVEHIKAQQAEIERYKTALERICSIEPDSLYDAQLIAEEAL</sequence>
<proteinExistence type="predicted"/>
<dbReference type="RefSeq" id="WP_168975927.1">
    <property type="nucleotide sequence ID" value="NZ_JABAGO010000038.1"/>
</dbReference>
<reference evidence="1 2" key="1">
    <citation type="submission" date="2020-04" db="EMBL/GenBank/DDBJ databases">
        <authorList>
            <person name="Hitch T.C.A."/>
            <person name="Wylensek D."/>
            <person name="Clavel T."/>
        </authorList>
    </citation>
    <scope>NUCLEOTIDE SEQUENCE [LARGE SCALE GENOMIC DNA]</scope>
    <source>
        <strain evidence="1 2">WB01_D5_05</strain>
    </source>
</reference>
<evidence type="ECO:0000313" key="1">
    <source>
        <dbReference type="EMBL" id="NMF00057.1"/>
    </source>
</evidence>
<dbReference type="EMBL" id="JABAGO010000038">
    <property type="protein sequence ID" value="NMF00057.1"/>
    <property type="molecule type" value="Genomic_DNA"/>
</dbReference>
<comment type="caution">
    <text evidence="1">The sequence shown here is derived from an EMBL/GenBank/DDBJ whole genome shotgun (WGS) entry which is preliminary data.</text>
</comment>
<protein>
    <recommendedName>
        <fullName evidence="3">Ead/Ea22-like family protein</fullName>
    </recommendedName>
</protein>
<evidence type="ECO:0000313" key="2">
    <source>
        <dbReference type="Proteomes" id="UP000561326"/>
    </source>
</evidence>
<accession>A0A848D2A0</accession>
<name>A0A848D2A0_ANEAE</name>
<gene>
    <name evidence="1" type="ORF">HF838_17630</name>
</gene>
<organism evidence="1 2">
    <name type="scientific">Aneurinibacillus aneurinilyticus</name>
    <name type="common">Bacillus aneurinolyticus</name>
    <dbReference type="NCBI Taxonomy" id="1391"/>
    <lineage>
        <taxon>Bacteria</taxon>
        <taxon>Bacillati</taxon>
        <taxon>Bacillota</taxon>
        <taxon>Bacilli</taxon>
        <taxon>Bacillales</taxon>
        <taxon>Paenibacillaceae</taxon>
        <taxon>Aneurinibacillus group</taxon>
        <taxon>Aneurinibacillus</taxon>
    </lineage>
</organism>
<dbReference type="Proteomes" id="UP000561326">
    <property type="component" value="Unassembled WGS sequence"/>
</dbReference>
<evidence type="ECO:0008006" key="3">
    <source>
        <dbReference type="Google" id="ProtNLM"/>
    </source>
</evidence>